<dbReference type="AlphaFoldDB" id="A0A1P8WDN7"/>
<accession>A0A1P8WDN7</accession>
<keyword evidence="2" id="KW-1185">Reference proteome</keyword>
<evidence type="ECO:0000313" key="1">
    <source>
        <dbReference type="EMBL" id="APZ92176.1"/>
    </source>
</evidence>
<name>A0A1P8WDN7_9PLAN</name>
<organism evidence="1 2">
    <name type="scientific">Fuerstiella marisgermanici</name>
    <dbReference type="NCBI Taxonomy" id="1891926"/>
    <lineage>
        <taxon>Bacteria</taxon>
        <taxon>Pseudomonadati</taxon>
        <taxon>Planctomycetota</taxon>
        <taxon>Planctomycetia</taxon>
        <taxon>Planctomycetales</taxon>
        <taxon>Planctomycetaceae</taxon>
        <taxon>Fuerstiella</taxon>
    </lineage>
</organism>
<evidence type="ECO:0000313" key="2">
    <source>
        <dbReference type="Proteomes" id="UP000187735"/>
    </source>
</evidence>
<proteinExistence type="predicted"/>
<protein>
    <submittedName>
        <fullName evidence="1">Uncharacterized protein</fullName>
    </submittedName>
</protein>
<gene>
    <name evidence="1" type="ORF">Fuma_01784</name>
</gene>
<reference evidence="1 2" key="1">
    <citation type="journal article" date="2016" name="Front. Microbiol.">
        <title>Fuerstia marisgermanicae gen. nov., sp. nov., an Unusual Member of the Phylum Planctomycetes from the German Wadden Sea.</title>
        <authorList>
            <person name="Kohn T."/>
            <person name="Heuer A."/>
            <person name="Jogler M."/>
            <person name="Vollmers J."/>
            <person name="Boedeker C."/>
            <person name="Bunk B."/>
            <person name="Rast P."/>
            <person name="Borchert D."/>
            <person name="Glockner I."/>
            <person name="Freese H.M."/>
            <person name="Klenk H.P."/>
            <person name="Overmann J."/>
            <person name="Kaster A.K."/>
            <person name="Rohde M."/>
            <person name="Wiegand S."/>
            <person name="Jogler C."/>
        </authorList>
    </citation>
    <scope>NUCLEOTIDE SEQUENCE [LARGE SCALE GENOMIC DNA]</scope>
    <source>
        <strain evidence="1 2">NH11</strain>
    </source>
</reference>
<dbReference type="Proteomes" id="UP000187735">
    <property type="component" value="Chromosome"/>
</dbReference>
<dbReference type="RefSeq" id="WP_077023835.1">
    <property type="nucleotide sequence ID" value="NZ_CP017641.1"/>
</dbReference>
<dbReference type="KEGG" id="fmr:Fuma_01784"/>
<dbReference type="EMBL" id="CP017641">
    <property type="protein sequence ID" value="APZ92176.1"/>
    <property type="molecule type" value="Genomic_DNA"/>
</dbReference>
<dbReference type="STRING" id="1891926.Fuma_01784"/>
<sequence length="85" mass="9430">MHTQIQTRFDNDEIRDLACGLNGLLRRLDCSWHDRRKLKFLATAEDRLMPAYAVEELAAAVAAVVETVSTVPVSVTITQRGGSDD</sequence>